<dbReference type="RefSeq" id="WP_089120757.1">
    <property type="nucleotide sequence ID" value="NZ_BCMI01000005.1"/>
</dbReference>
<evidence type="ECO:0008006" key="3">
    <source>
        <dbReference type="Google" id="ProtNLM"/>
    </source>
</evidence>
<dbReference type="EMBL" id="BCMI01000005">
    <property type="protein sequence ID" value="GAX05453.1"/>
    <property type="molecule type" value="Genomic_DNA"/>
</dbReference>
<dbReference type="Proteomes" id="UP000198414">
    <property type="component" value="Unassembled WGS sequence"/>
</dbReference>
<evidence type="ECO:0000313" key="1">
    <source>
        <dbReference type="EMBL" id="GAX05453.1"/>
    </source>
</evidence>
<protein>
    <recommendedName>
        <fullName evidence="3">Major capsid protein</fullName>
    </recommendedName>
</protein>
<name>A0A1Z5IUM3_9LACO</name>
<evidence type="ECO:0000313" key="2">
    <source>
        <dbReference type="Proteomes" id="UP000198414"/>
    </source>
</evidence>
<gene>
    <name evidence="1" type="ORF">IWT25_00759</name>
</gene>
<proteinExistence type="predicted"/>
<dbReference type="InterPro" id="IPR053738">
    <property type="entry name" value="Lambda_capsid_assembly"/>
</dbReference>
<dbReference type="Pfam" id="PF03864">
    <property type="entry name" value="Phage_cap_E"/>
    <property type="match status" value="1"/>
</dbReference>
<dbReference type="OrthoDB" id="47969at2"/>
<comment type="caution">
    <text evidence="1">The sequence shown here is derived from an EMBL/GenBank/DDBJ whole genome shotgun (WGS) entry which is preliminary data.</text>
</comment>
<dbReference type="Gene3D" id="3.90.1690.10">
    <property type="entry name" value="phage-related protein like domain"/>
    <property type="match status" value="1"/>
</dbReference>
<dbReference type="InterPro" id="IPR005564">
    <property type="entry name" value="Major_capsid_GpE"/>
</dbReference>
<accession>A0A1Z5IUM3</accession>
<reference evidence="1 2" key="1">
    <citation type="submission" date="2015-11" db="EMBL/GenBank/DDBJ databases">
        <title>Draft genome sequences of new species of the genus Lactobacillus isolated from orchardgrass silage.</title>
        <authorList>
            <person name="Tohno M."/>
            <person name="Tanizawa Y."/>
            <person name="Arita M."/>
        </authorList>
    </citation>
    <scope>NUCLEOTIDE SEQUENCE [LARGE SCALE GENOMIC DNA]</scope>
    <source>
        <strain evidence="1 2">IWT25</strain>
    </source>
</reference>
<dbReference type="AlphaFoldDB" id="A0A1Z5IUM3"/>
<organism evidence="1 2">
    <name type="scientific">Secundilactobacillus pentosiphilus</name>
    <dbReference type="NCBI Taxonomy" id="1714682"/>
    <lineage>
        <taxon>Bacteria</taxon>
        <taxon>Bacillati</taxon>
        <taxon>Bacillota</taxon>
        <taxon>Bacilli</taxon>
        <taxon>Lactobacillales</taxon>
        <taxon>Lactobacillaceae</taxon>
        <taxon>Secundilactobacillus</taxon>
    </lineage>
</organism>
<sequence>MDNDEILDIYDATTAPHVVSFWNTNQELTEPYLGDGVLFASTRLTDDQVNIVTGSDTVPQLLDQTSRDAKAIPLTRGTLETSSKEVPGFKNSMIINEKDIRDYRRAQASADKGLADVVLNRIYADQTRLLQNAAYRREAMAMEELTTGKLTLDSKKVVDFGLKTWQKAKATADWGADGSNPYDDIYALQTAAAQKTGTTLGRAVMNQKTFNKLVRNNTLKSTLLANNANTAVAFVPNSVVTGFLFSELGLTIQVYNKGYSDSTGFHTFIPDDVVSFLPTEGQVGRMAYAATPEEEESSRLEGTVAIAGSGVAVHVYDQSDPVARTTKVDQWVMPVLDVANQIAILNVSGK</sequence>